<organism evidence="7 8">
    <name type="scientific">Entotheonella factor</name>
    <dbReference type="NCBI Taxonomy" id="1429438"/>
    <lineage>
        <taxon>Bacteria</taxon>
        <taxon>Pseudomonadati</taxon>
        <taxon>Nitrospinota/Tectimicrobiota group</taxon>
        <taxon>Candidatus Tectimicrobiota</taxon>
        <taxon>Candidatus Entotheonellia</taxon>
        <taxon>Candidatus Entotheonellales</taxon>
        <taxon>Candidatus Entotheonellaceae</taxon>
        <taxon>Candidatus Entotheonella</taxon>
    </lineage>
</organism>
<name>W4LX29_ENTF1</name>
<dbReference type="Pfam" id="PF13193">
    <property type="entry name" value="AMP-binding_C"/>
    <property type="match status" value="1"/>
</dbReference>
<keyword evidence="2" id="KW-0436">Ligase</keyword>
<dbReference type="SUPFAM" id="SSF56801">
    <property type="entry name" value="Acetyl-CoA synthetase-like"/>
    <property type="match status" value="1"/>
</dbReference>
<gene>
    <name evidence="7" type="ORF">ETSY1_05455</name>
</gene>
<dbReference type="PATRIC" id="fig|1429438.4.peg.1233"/>
<dbReference type="Pfam" id="PF00501">
    <property type="entry name" value="AMP-binding"/>
    <property type="match status" value="1"/>
</dbReference>
<dbReference type="InterPro" id="IPR005914">
    <property type="entry name" value="Acac_CoA_synth"/>
</dbReference>
<evidence type="ECO:0000256" key="4">
    <source>
        <dbReference type="ARBA" id="ARBA00022840"/>
    </source>
</evidence>
<dbReference type="PROSITE" id="PS00455">
    <property type="entry name" value="AMP_BINDING"/>
    <property type="match status" value="1"/>
</dbReference>
<evidence type="ECO:0000313" key="8">
    <source>
        <dbReference type="Proteomes" id="UP000019141"/>
    </source>
</evidence>
<keyword evidence="3" id="KW-0547">Nucleotide-binding</keyword>
<accession>W4LX29</accession>
<dbReference type="AlphaFoldDB" id="W4LX29"/>
<dbReference type="PANTHER" id="PTHR42921:SF1">
    <property type="entry name" value="ACETOACETYL-COA SYNTHETASE"/>
    <property type="match status" value="1"/>
</dbReference>
<comment type="caution">
    <text evidence="7">The sequence shown here is derived from an EMBL/GenBank/DDBJ whole genome shotgun (WGS) entry which is preliminary data.</text>
</comment>
<feature type="domain" description="AMP-binding enzyme C-terminal" evidence="6">
    <location>
        <begin position="540"/>
        <end position="620"/>
    </location>
</feature>
<protein>
    <recommendedName>
        <fullName evidence="9">Acetoacetyl-CoA synthetase</fullName>
    </recommendedName>
</protein>
<evidence type="ECO:0000313" key="7">
    <source>
        <dbReference type="EMBL" id="ETX01932.1"/>
    </source>
</evidence>
<comment type="similarity">
    <text evidence="1">Belongs to the ATP-dependent AMP-binding enzyme family.</text>
</comment>
<dbReference type="InterPro" id="IPR020845">
    <property type="entry name" value="AMP-binding_CS"/>
</dbReference>
<dbReference type="GO" id="GO:0005524">
    <property type="term" value="F:ATP binding"/>
    <property type="evidence" value="ECO:0007669"/>
    <property type="project" value="UniProtKB-KW"/>
</dbReference>
<evidence type="ECO:0000259" key="6">
    <source>
        <dbReference type="Pfam" id="PF13193"/>
    </source>
</evidence>
<dbReference type="Proteomes" id="UP000019141">
    <property type="component" value="Unassembled WGS sequence"/>
</dbReference>
<evidence type="ECO:0000256" key="3">
    <source>
        <dbReference type="ARBA" id="ARBA00022741"/>
    </source>
</evidence>
<dbReference type="GO" id="GO:0030729">
    <property type="term" value="F:acetoacetate-CoA ligase activity"/>
    <property type="evidence" value="ECO:0007669"/>
    <property type="project" value="InterPro"/>
</dbReference>
<dbReference type="NCBIfam" id="TIGR01217">
    <property type="entry name" value="ac_ac_CoA_syn"/>
    <property type="match status" value="1"/>
</dbReference>
<feature type="domain" description="AMP-dependent synthetase/ligase" evidence="5">
    <location>
        <begin position="100"/>
        <end position="476"/>
    </location>
</feature>
<dbReference type="NCBIfam" id="NF002937">
    <property type="entry name" value="PRK03584.1"/>
    <property type="match status" value="1"/>
</dbReference>
<dbReference type="GO" id="GO:0006629">
    <property type="term" value="P:lipid metabolic process"/>
    <property type="evidence" value="ECO:0007669"/>
    <property type="project" value="InterPro"/>
</dbReference>
<dbReference type="InterPro" id="IPR025110">
    <property type="entry name" value="AMP-bd_C"/>
</dbReference>
<dbReference type="Gene3D" id="3.30.300.30">
    <property type="match status" value="1"/>
</dbReference>
<dbReference type="InterPro" id="IPR045851">
    <property type="entry name" value="AMP-bd_C_sf"/>
</dbReference>
<keyword evidence="8" id="KW-1185">Reference proteome</keyword>
<evidence type="ECO:0000256" key="1">
    <source>
        <dbReference type="ARBA" id="ARBA00006432"/>
    </source>
</evidence>
<dbReference type="Gene3D" id="3.40.50.12780">
    <property type="entry name" value="N-terminal domain of ligase-like"/>
    <property type="match status" value="1"/>
</dbReference>
<dbReference type="InterPro" id="IPR042099">
    <property type="entry name" value="ANL_N_sf"/>
</dbReference>
<sequence length="690" mass="76019">MKGDVYFVPEPHVIAGSQMTQFQRFCEGQTGLSWPDYPSFHRFSVNEFRRFWTLFAAWSDLRVAGNMQPVCEGDDCETAVFFPHLELNYTANLLFPSLEVDPQTPALISWDETGERQEMSWAALRDRVARVAKGLQQQLGVKAGDRVVAVGRQNPETIVAALAATGLGAVWSSVAPDLGTAAVLSRFEQLSPSLLFAHQHYPYQGQSISLDGHLQTLVHNLPSLQYIVSLEPQPDGLETSGLPCTTLDELSNINAGDDWTWPLLPFNHPLFILFSSGTTGPPKCIVHGAGGTLLQHLKEHRLHTDLTPRDRLLFQTSCGWMMWNWTLSALASGTALVMYDGSPTYPQADMIWTIARRERITVLGTSPAYLQYCRDAGLAPGQQGQLEALRAILSTGSMLMESHYDWVREHVKPLSLQSISGGTDIIGCFVLGNPNMPIYRGESPCIALGMDVHAFDADRRADAAWEQMGELICATPFPSRPLAFFNDAEGKRFHDAYFSQHARVWTHGDFIALYERGSARMLGRSDGVLNIRGIRIGPAEIDHVLQDFPEITRAMAVEQRDADAPGGTRMVLLVVLKHGVSLERQLIWQIKKQVKQRISAAHVPAVIAQVTDLPLTFSGKLSTRATRDAVNGNAVVNTSAIQNPECLNDIRNHPALRVSSSALTARHAATNAHCDEAEKAGNRQNACSGQ</sequence>
<dbReference type="EMBL" id="AZHW01000188">
    <property type="protein sequence ID" value="ETX01932.1"/>
    <property type="molecule type" value="Genomic_DNA"/>
</dbReference>
<keyword evidence="4" id="KW-0067">ATP-binding</keyword>
<evidence type="ECO:0008006" key="9">
    <source>
        <dbReference type="Google" id="ProtNLM"/>
    </source>
</evidence>
<dbReference type="InterPro" id="IPR000873">
    <property type="entry name" value="AMP-dep_synth/lig_dom"/>
</dbReference>
<reference evidence="7 8" key="1">
    <citation type="journal article" date="2014" name="Nature">
        <title>An environmental bacterial taxon with a large and distinct metabolic repertoire.</title>
        <authorList>
            <person name="Wilson M.C."/>
            <person name="Mori T."/>
            <person name="Ruckert C."/>
            <person name="Uria A.R."/>
            <person name="Helf M.J."/>
            <person name="Takada K."/>
            <person name="Gernert C."/>
            <person name="Steffens U.A."/>
            <person name="Heycke N."/>
            <person name="Schmitt S."/>
            <person name="Rinke C."/>
            <person name="Helfrich E.J."/>
            <person name="Brachmann A.O."/>
            <person name="Gurgui C."/>
            <person name="Wakimoto T."/>
            <person name="Kracht M."/>
            <person name="Crusemann M."/>
            <person name="Hentschel U."/>
            <person name="Abe I."/>
            <person name="Matsunaga S."/>
            <person name="Kalinowski J."/>
            <person name="Takeyama H."/>
            <person name="Piel J."/>
        </authorList>
    </citation>
    <scope>NUCLEOTIDE SEQUENCE [LARGE SCALE GENOMIC DNA]</scope>
    <source>
        <strain evidence="8">TSY1</strain>
    </source>
</reference>
<evidence type="ECO:0000259" key="5">
    <source>
        <dbReference type="Pfam" id="PF00501"/>
    </source>
</evidence>
<proteinExistence type="inferred from homology"/>
<evidence type="ECO:0000256" key="2">
    <source>
        <dbReference type="ARBA" id="ARBA00022598"/>
    </source>
</evidence>
<dbReference type="HOGENOM" id="CLU_000022_3_3_7"/>
<dbReference type="PANTHER" id="PTHR42921">
    <property type="entry name" value="ACETOACETYL-COA SYNTHETASE"/>
    <property type="match status" value="1"/>
</dbReference>